<evidence type="ECO:0000256" key="15">
    <source>
        <dbReference type="ARBA" id="ARBA00032013"/>
    </source>
</evidence>
<name>A0AAE0PU05_9TELE</name>
<keyword evidence="6 17" id="KW-1133">Transmembrane helix</keyword>
<evidence type="ECO:0000256" key="5">
    <source>
        <dbReference type="ARBA" id="ARBA00022692"/>
    </source>
</evidence>
<dbReference type="InterPro" id="IPR001358">
    <property type="entry name" value="NPY2_rcpt"/>
</dbReference>
<dbReference type="PANTHER" id="PTHR24235">
    <property type="entry name" value="NEUROPEPTIDE Y RECEPTOR"/>
    <property type="match status" value="1"/>
</dbReference>
<feature type="transmembrane region" description="Helical" evidence="17">
    <location>
        <begin position="759"/>
        <end position="780"/>
    </location>
</feature>
<keyword evidence="7 16" id="KW-0297">G-protein coupled receptor</keyword>
<evidence type="ECO:0000313" key="20">
    <source>
        <dbReference type="EMBL" id="KAK3507173.1"/>
    </source>
</evidence>
<evidence type="ECO:0000256" key="14">
    <source>
        <dbReference type="ARBA" id="ARBA00023288"/>
    </source>
</evidence>
<feature type="transmembrane region" description="Helical" evidence="17">
    <location>
        <begin position="509"/>
        <end position="534"/>
    </location>
</feature>
<evidence type="ECO:0000256" key="10">
    <source>
        <dbReference type="ARBA" id="ARBA00023157"/>
    </source>
</evidence>
<accession>A0AAE0PU05</accession>
<dbReference type="PROSITE" id="PS50878">
    <property type="entry name" value="RT_POL"/>
    <property type="match status" value="1"/>
</dbReference>
<dbReference type="EMBL" id="JAUCMX010000029">
    <property type="protein sequence ID" value="KAK3507173.1"/>
    <property type="molecule type" value="Genomic_DNA"/>
</dbReference>
<sequence>MLQTISPDLLPFITTVINGSLTSGHVPTAFKKARVIPILKKPALYPSDISNYRSVSLLSFLLKILEHIVYNKLSNDLLQNNLHDPNQSGFKATHSTETALLAVTEQLHAARSAKLSSVLILLYLSAAFDTVNHKTLLSTLRSLGICGTAWGWFASYLDGRSYQVTWKGLTSAPHRLSTGVPQGSVLGPLLFSLYTHSLGKVISSHGFSYHCYADDTQLIFSFHPSDTTASARISACLVDISYWMTAHQLKLNPSKTELLVIPGDPSPVQDLALSLNNSMISPSATACNLGVTMDNQLSFSSHVTNVTHSCRFLLYNIRRIWPFLSTQATQVLVQSLVISRLDYCNSLLAGLPLNAIRPLQMIQNAAAPLVFNLPKFSHTTPLLRSLHWLPVAARIRFKTLMLAYKAKNGPAPSYLKALVTPRTAPRSLRSTSTARLVPPSLREKEYSLVSVVFLYSSSAWIPNMDVTNENVTRDDATSFSNCCTLLDVPVEGALLEGLEDSTQLVGVQVVLIFAYSAIILFGVSGNSLVIYVVYKFRNLHTVTNFFIANLAVADLLVNALCLPFTLMATLSGQWKFGQVMCYLLPYAQGLTVHVSTITLSVIALDRYRSIVHHTETKMSKDVCVVVIIITWIASAVLASPLAIFREYVTFQLTPEHIIQGCVEKWPGSSADGTVYSMATFLLQYGLPLSVISYAYACIWSKLRKHISPGGGHSERHCRRRKTTKMLVAVVAVFAVSWLPFHAFQLAVDIDSSVLDMKDFRLLYTVFHIIAMCSTFANPILYGWMNRNYREAFAAAFQCGLQEGVLGREHSNDTIPWLLL</sequence>
<dbReference type="GO" id="GO:0004983">
    <property type="term" value="F:neuropeptide Y receptor activity"/>
    <property type="evidence" value="ECO:0007669"/>
    <property type="project" value="InterPro"/>
</dbReference>
<dbReference type="PRINTS" id="PR01012">
    <property type="entry name" value="NRPEPTIDEYR"/>
</dbReference>
<dbReference type="InterPro" id="IPR017452">
    <property type="entry name" value="GPCR_Rhodpsn_7TM"/>
</dbReference>
<dbReference type="Pfam" id="PF00001">
    <property type="entry name" value="7tm_1"/>
    <property type="match status" value="1"/>
</dbReference>
<keyword evidence="8 17" id="KW-0472">Membrane</keyword>
<evidence type="ECO:0000256" key="4">
    <source>
        <dbReference type="ARBA" id="ARBA00022475"/>
    </source>
</evidence>
<feature type="domain" description="G-protein coupled receptors family 1 profile" evidence="18">
    <location>
        <begin position="525"/>
        <end position="781"/>
    </location>
</feature>
<feature type="transmembrane region" description="Helical" evidence="17">
    <location>
        <begin position="674"/>
        <end position="696"/>
    </location>
</feature>
<dbReference type="PRINTS" id="PR00237">
    <property type="entry name" value="GPCRRHODOPSN"/>
</dbReference>
<gene>
    <name evidence="20" type="ORF">QTP70_009358</name>
</gene>
<organism evidence="20 21">
    <name type="scientific">Hemibagrus guttatus</name>
    <dbReference type="NCBI Taxonomy" id="175788"/>
    <lineage>
        <taxon>Eukaryota</taxon>
        <taxon>Metazoa</taxon>
        <taxon>Chordata</taxon>
        <taxon>Craniata</taxon>
        <taxon>Vertebrata</taxon>
        <taxon>Euteleostomi</taxon>
        <taxon>Actinopterygii</taxon>
        <taxon>Neopterygii</taxon>
        <taxon>Teleostei</taxon>
        <taxon>Ostariophysi</taxon>
        <taxon>Siluriformes</taxon>
        <taxon>Bagridae</taxon>
        <taxon>Hemibagrus</taxon>
    </lineage>
</organism>
<comment type="similarity">
    <text evidence="2 16">Belongs to the G-protein coupled receptor 1 family.</text>
</comment>
<dbReference type="PROSITE" id="PS50262">
    <property type="entry name" value="G_PROTEIN_RECEP_F1_2"/>
    <property type="match status" value="1"/>
</dbReference>
<dbReference type="InterPro" id="IPR000477">
    <property type="entry name" value="RT_dom"/>
</dbReference>
<feature type="domain" description="Reverse transcriptase" evidence="19">
    <location>
        <begin position="19"/>
        <end position="275"/>
    </location>
</feature>
<evidence type="ECO:0000256" key="17">
    <source>
        <dbReference type="SAM" id="Phobius"/>
    </source>
</evidence>
<evidence type="ECO:0000256" key="1">
    <source>
        <dbReference type="ARBA" id="ARBA00004651"/>
    </source>
</evidence>
<evidence type="ECO:0000256" key="2">
    <source>
        <dbReference type="ARBA" id="ARBA00010663"/>
    </source>
</evidence>
<keyword evidence="11 16" id="KW-0675">Receptor</keyword>
<feature type="transmembrane region" description="Helical" evidence="17">
    <location>
        <begin position="546"/>
        <end position="566"/>
    </location>
</feature>
<keyword evidence="12" id="KW-0325">Glycoprotein</keyword>
<evidence type="ECO:0000256" key="7">
    <source>
        <dbReference type="ARBA" id="ARBA00023040"/>
    </source>
</evidence>
<keyword evidence="5 16" id="KW-0812">Transmembrane</keyword>
<evidence type="ECO:0000256" key="9">
    <source>
        <dbReference type="ARBA" id="ARBA00023139"/>
    </source>
</evidence>
<evidence type="ECO:0000256" key="3">
    <source>
        <dbReference type="ARBA" id="ARBA00019472"/>
    </source>
</evidence>
<feature type="transmembrane region" description="Helical" evidence="17">
    <location>
        <begin position="725"/>
        <end position="747"/>
    </location>
</feature>
<evidence type="ECO:0000256" key="12">
    <source>
        <dbReference type="ARBA" id="ARBA00023180"/>
    </source>
</evidence>
<dbReference type="Gene3D" id="1.20.1070.10">
    <property type="entry name" value="Rhodopsin 7-helix transmembrane proteins"/>
    <property type="match status" value="1"/>
</dbReference>
<dbReference type="AlphaFoldDB" id="A0AAE0PU05"/>
<keyword evidence="14" id="KW-0449">Lipoprotein</keyword>
<evidence type="ECO:0000259" key="18">
    <source>
        <dbReference type="PROSITE" id="PS50262"/>
    </source>
</evidence>
<keyword evidence="13 16" id="KW-0807">Transducer</keyword>
<evidence type="ECO:0000256" key="13">
    <source>
        <dbReference type="ARBA" id="ARBA00023224"/>
    </source>
</evidence>
<feature type="transmembrane region" description="Helical" evidence="17">
    <location>
        <begin position="586"/>
        <end position="604"/>
    </location>
</feature>
<dbReference type="InterPro" id="IPR043502">
    <property type="entry name" value="DNA/RNA_pol_sf"/>
</dbReference>
<reference evidence="20" key="1">
    <citation type="submission" date="2023-06" db="EMBL/GenBank/DDBJ databases">
        <title>Male Hemibagrus guttatus genome.</title>
        <authorList>
            <person name="Bian C."/>
        </authorList>
    </citation>
    <scope>NUCLEOTIDE SEQUENCE</scope>
    <source>
        <strain evidence="20">Male_cb2023</strain>
        <tissue evidence="20">Muscle</tissue>
    </source>
</reference>
<comment type="caution">
    <text evidence="20">The sequence shown here is derived from an EMBL/GenBank/DDBJ whole genome shotgun (WGS) entry which is preliminary data.</text>
</comment>
<dbReference type="Pfam" id="PF00078">
    <property type="entry name" value="RVT_1"/>
    <property type="match status" value="1"/>
</dbReference>
<dbReference type="PANTHER" id="PTHR24235:SF20">
    <property type="entry name" value="NEUROPEPTIDE Y RECEPTOR TYPE 2"/>
    <property type="match status" value="1"/>
</dbReference>
<dbReference type="SUPFAM" id="SSF81321">
    <property type="entry name" value="Family A G protein-coupled receptor-like"/>
    <property type="match status" value="1"/>
</dbReference>
<evidence type="ECO:0000256" key="16">
    <source>
        <dbReference type="RuleBase" id="RU000688"/>
    </source>
</evidence>
<keyword evidence="9" id="KW-0564">Palmitate</keyword>
<dbReference type="PRINTS" id="PR01014">
    <property type="entry name" value="NRPEPTIDEY2R"/>
</dbReference>
<keyword evidence="21" id="KW-1185">Reference proteome</keyword>
<dbReference type="SMART" id="SM01381">
    <property type="entry name" value="7TM_GPCR_Srsx"/>
    <property type="match status" value="1"/>
</dbReference>
<evidence type="ECO:0000313" key="21">
    <source>
        <dbReference type="Proteomes" id="UP001274896"/>
    </source>
</evidence>
<dbReference type="Proteomes" id="UP001274896">
    <property type="component" value="Unassembled WGS sequence"/>
</dbReference>
<evidence type="ECO:0000256" key="6">
    <source>
        <dbReference type="ARBA" id="ARBA00022989"/>
    </source>
</evidence>
<dbReference type="InterPro" id="IPR000276">
    <property type="entry name" value="GPCR_Rhodpsn"/>
</dbReference>
<evidence type="ECO:0000256" key="8">
    <source>
        <dbReference type="ARBA" id="ARBA00023136"/>
    </source>
</evidence>
<keyword evidence="10" id="KW-1015">Disulfide bond</keyword>
<keyword evidence="4" id="KW-1003">Cell membrane</keyword>
<dbReference type="GO" id="GO:0005886">
    <property type="term" value="C:plasma membrane"/>
    <property type="evidence" value="ECO:0007669"/>
    <property type="project" value="UniProtKB-SubCell"/>
</dbReference>
<feature type="transmembrane region" description="Helical" evidence="17">
    <location>
        <begin position="624"/>
        <end position="644"/>
    </location>
</feature>
<dbReference type="CDD" id="cd01650">
    <property type="entry name" value="RT_nLTR_like"/>
    <property type="match status" value="1"/>
</dbReference>
<dbReference type="SUPFAM" id="SSF56672">
    <property type="entry name" value="DNA/RNA polymerases"/>
    <property type="match status" value="1"/>
</dbReference>
<comment type="subcellular location">
    <subcellularLocation>
        <location evidence="1">Cell membrane</location>
        <topology evidence="1">Multi-pass membrane protein</topology>
    </subcellularLocation>
</comment>
<evidence type="ECO:0000256" key="11">
    <source>
        <dbReference type="ARBA" id="ARBA00023170"/>
    </source>
</evidence>
<dbReference type="InterPro" id="IPR000611">
    <property type="entry name" value="NPY_rcpt"/>
</dbReference>
<evidence type="ECO:0000259" key="19">
    <source>
        <dbReference type="PROSITE" id="PS50878"/>
    </source>
</evidence>
<proteinExistence type="inferred from homology"/>
<dbReference type="PROSITE" id="PS00237">
    <property type="entry name" value="G_PROTEIN_RECEP_F1_1"/>
    <property type="match status" value="1"/>
</dbReference>
<protein>
    <recommendedName>
        <fullName evidence="3">Neuropeptide Y receptor type 2</fullName>
    </recommendedName>
    <alternativeName>
        <fullName evidence="15">NPY-Y2 receptor</fullName>
    </alternativeName>
</protein>